<dbReference type="AlphaFoldDB" id="A0A2S5CY78"/>
<feature type="transmembrane region" description="Helical" evidence="2">
    <location>
        <begin position="275"/>
        <end position="300"/>
    </location>
</feature>
<keyword evidence="4" id="KW-1185">Reference proteome</keyword>
<evidence type="ECO:0000256" key="1">
    <source>
        <dbReference type="SAM" id="Coils"/>
    </source>
</evidence>
<evidence type="ECO:0008006" key="5">
    <source>
        <dbReference type="Google" id="ProtNLM"/>
    </source>
</evidence>
<keyword evidence="2" id="KW-1133">Transmembrane helix</keyword>
<name>A0A2S5CY78_LYSSH</name>
<feature type="transmembrane region" description="Helical" evidence="2">
    <location>
        <begin position="241"/>
        <end position="263"/>
    </location>
</feature>
<organism evidence="3 4">
    <name type="scientific">Lysinibacillus sphaericus</name>
    <name type="common">Bacillus sphaericus</name>
    <dbReference type="NCBI Taxonomy" id="1421"/>
    <lineage>
        <taxon>Bacteria</taxon>
        <taxon>Bacillati</taxon>
        <taxon>Bacillota</taxon>
        <taxon>Bacilli</taxon>
        <taxon>Bacillales</taxon>
        <taxon>Bacillaceae</taxon>
        <taxon>Lysinibacillus</taxon>
    </lineage>
</organism>
<feature type="transmembrane region" description="Helical" evidence="2">
    <location>
        <begin position="321"/>
        <end position="343"/>
    </location>
</feature>
<keyword evidence="2" id="KW-0812">Transmembrane</keyword>
<dbReference type="Proteomes" id="UP000237319">
    <property type="component" value="Unassembled WGS sequence"/>
</dbReference>
<proteinExistence type="predicted"/>
<gene>
    <name evidence="3" type="ORF">LYSIN_00485</name>
</gene>
<comment type="caution">
    <text evidence="3">The sequence shown here is derived from an EMBL/GenBank/DDBJ whole genome shotgun (WGS) entry which is preliminary data.</text>
</comment>
<feature type="transmembrane region" description="Helical" evidence="2">
    <location>
        <begin position="629"/>
        <end position="647"/>
    </location>
</feature>
<dbReference type="EMBL" id="PGLV01000001">
    <property type="protein sequence ID" value="POZ55702.1"/>
    <property type="molecule type" value="Genomic_DNA"/>
</dbReference>
<reference evidence="3 4" key="1">
    <citation type="submission" date="2017-11" db="EMBL/GenBank/DDBJ databases">
        <title>Genome sequence of Lysinibacillus sphaericus, a lignin-degrading bacteria isolated from municipal solid waste soil.</title>
        <authorList>
            <person name="Persinoti G.F."/>
            <person name="Paixao D.A."/>
            <person name="Bugg T.D."/>
            <person name="Squina F.M."/>
        </authorList>
    </citation>
    <scope>NUCLEOTIDE SEQUENCE [LARGE SCALE GENOMIC DNA]</scope>
    <source>
        <strain evidence="3 4">A1</strain>
    </source>
</reference>
<evidence type="ECO:0000256" key="2">
    <source>
        <dbReference type="SAM" id="Phobius"/>
    </source>
</evidence>
<evidence type="ECO:0000313" key="3">
    <source>
        <dbReference type="EMBL" id="POZ55702.1"/>
    </source>
</evidence>
<feature type="transmembrane region" description="Helical" evidence="2">
    <location>
        <begin position="653"/>
        <end position="673"/>
    </location>
</feature>
<keyword evidence="2" id="KW-0472">Membrane</keyword>
<feature type="coiled-coil region" evidence="1">
    <location>
        <begin position="63"/>
        <end position="90"/>
    </location>
</feature>
<evidence type="ECO:0000313" key="4">
    <source>
        <dbReference type="Proteomes" id="UP000237319"/>
    </source>
</evidence>
<accession>A0A2S5CY78</accession>
<protein>
    <recommendedName>
        <fullName evidence="5">ABC transporter permease</fullName>
    </recommendedName>
</protein>
<feature type="transmembrane region" description="Helical" evidence="2">
    <location>
        <begin position="20"/>
        <end position="41"/>
    </location>
</feature>
<sequence>MSFAVGFPSFSIKYLGGVVMLKRAVQLTSLICVMMLSLLIFQYTSLVQQRLPLGTTNQFDLNLAETTIAKDKLVEELNQLTDQYKAIVVKTSVDPENYDNKKDIIYFGTAKPAFHGLLIEQNTIKWFESSLTGELLSTADIGTRSLSGTYAFNAGKDFQEALKHWAQQHQIRILFVQEPSILTVVYAFLFQNGIGNAVLASLLLLVTTISTWIFQHAKARSIRLLGGVKIRKIHVEDTTTILSFIFVGFLLGLFISLGYVGVVKDIRQIPFVLNPLLLCLILFLIGVAIITALLTLIASPKAAHIAKRQIPLKRFSVMGKLSQVLVMILSLIVIPTIITSLLITNQLSKDYSLWDKMQNVVRLTMIGLDSLEQEAVLPDVEDFFSKMQEANNLSLSLVIDKAIFLEPYRMGGYDHIIITDRAWIDLLEIGVETEGKGGKLIVKDVEDLPFELASFLEGQIPLWTKHNDVYPAQGLTFYEYKGTKFLALPPNVGLAGETVQAENPLVLLIDGHLTDIVKTKGFLISLASSGNIVFFDQNHLQAALANSVMQPYITSINGIADVALETAQRFKQQYVYYIVAGMLILVTMFMTGVLNGRLWAGTNVKRIFTLHTFGLPYTSIVGPVLKRQLFIIILTTIVSSIIGYMVHHVQLSVLLSSALLVGILYWIGSYLSFKKSAKQAFYRTSHRYN</sequence>
<feature type="transmembrane region" description="Helical" evidence="2">
    <location>
        <begin position="574"/>
        <end position="596"/>
    </location>
</feature>
<feature type="transmembrane region" description="Helical" evidence="2">
    <location>
        <begin position="197"/>
        <end position="214"/>
    </location>
</feature>
<keyword evidence="1" id="KW-0175">Coiled coil</keyword>